<dbReference type="EMBL" id="BK032497">
    <property type="protein sequence ID" value="DAF42770.1"/>
    <property type="molecule type" value="Genomic_DNA"/>
</dbReference>
<name>A0A8S5RWF8_9CAUD</name>
<accession>A0A8S5RWF8</accession>
<organism evidence="1">
    <name type="scientific">Siphoviridae sp. ctHip2</name>
    <dbReference type="NCBI Taxonomy" id="2827830"/>
    <lineage>
        <taxon>Viruses</taxon>
        <taxon>Duplodnaviria</taxon>
        <taxon>Heunggongvirae</taxon>
        <taxon>Uroviricota</taxon>
        <taxon>Caudoviricetes</taxon>
    </lineage>
</organism>
<sequence length="169" mass="20219">MKLNEMKLDDLLYMNLHMLSKKLFNSIDYKEVKKEHFTLTEKVKIGSEWGWGDNGKYDRLPIYKFETTPISKNEYYKLKKAGKIVQRTVTTIAVTYKDEYEKILNSKANDKEKALNKLYNDFYALTDEYIKELDQYKCFLNEDYLNRVEINLKPTMEHFITKILNKEIA</sequence>
<reference evidence="1" key="1">
    <citation type="journal article" date="2021" name="Proc. Natl. Acad. Sci. U.S.A.">
        <title>A Catalog of Tens of Thousands of Viruses from Human Metagenomes Reveals Hidden Associations with Chronic Diseases.</title>
        <authorList>
            <person name="Tisza M.J."/>
            <person name="Buck C.B."/>
        </authorList>
    </citation>
    <scope>NUCLEOTIDE SEQUENCE</scope>
    <source>
        <strain evidence="1">CtHip2</strain>
    </source>
</reference>
<protein>
    <submittedName>
        <fullName evidence="1">Uncharacterized protein</fullName>
    </submittedName>
</protein>
<evidence type="ECO:0000313" key="1">
    <source>
        <dbReference type="EMBL" id="DAF42770.1"/>
    </source>
</evidence>
<proteinExistence type="predicted"/>